<name>A0AAV9X627_9PEZI</name>
<gene>
    <name evidence="4" type="ORF">TWF694_011301</name>
</gene>
<comment type="caution">
    <text evidence="4">The sequence shown here is derived from an EMBL/GenBank/DDBJ whole genome shotgun (WGS) entry which is preliminary data.</text>
</comment>
<feature type="domain" description="DUF7029" evidence="2">
    <location>
        <begin position="176"/>
        <end position="270"/>
    </location>
</feature>
<dbReference type="EMBL" id="JAVHJO010000009">
    <property type="protein sequence ID" value="KAK6537101.1"/>
    <property type="molecule type" value="Genomic_DNA"/>
</dbReference>
<dbReference type="Proteomes" id="UP001365542">
    <property type="component" value="Unassembled WGS sequence"/>
</dbReference>
<dbReference type="Pfam" id="PF23865">
    <property type="entry name" value="DUF7223"/>
    <property type="match status" value="1"/>
</dbReference>
<keyword evidence="5" id="KW-1185">Reference proteome</keyword>
<dbReference type="InterPro" id="IPR055647">
    <property type="entry name" value="DUF7223"/>
</dbReference>
<feature type="signal peptide" evidence="1">
    <location>
        <begin position="1"/>
        <end position="27"/>
    </location>
</feature>
<keyword evidence="1" id="KW-0732">Signal</keyword>
<accession>A0AAV9X627</accession>
<feature type="domain" description="DUF7223" evidence="3">
    <location>
        <begin position="327"/>
        <end position="541"/>
    </location>
</feature>
<protein>
    <submittedName>
        <fullName evidence="4">Uncharacterized protein</fullName>
    </submittedName>
</protein>
<evidence type="ECO:0000259" key="3">
    <source>
        <dbReference type="Pfam" id="PF23865"/>
    </source>
</evidence>
<evidence type="ECO:0000259" key="2">
    <source>
        <dbReference type="Pfam" id="PF22974"/>
    </source>
</evidence>
<dbReference type="Pfam" id="PF22974">
    <property type="entry name" value="DUF7029"/>
    <property type="match status" value="1"/>
</dbReference>
<evidence type="ECO:0000256" key="1">
    <source>
        <dbReference type="SAM" id="SignalP"/>
    </source>
</evidence>
<proteinExistence type="predicted"/>
<organism evidence="4 5">
    <name type="scientific">Orbilia ellipsospora</name>
    <dbReference type="NCBI Taxonomy" id="2528407"/>
    <lineage>
        <taxon>Eukaryota</taxon>
        <taxon>Fungi</taxon>
        <taxon>Dikarya</taxon>
        <taxon>Ascomycota</taxon>
        <taxon>Pezizomycotina</taxon>
        <taxon>Orbiliomycetes</taxon>
        <taxon>Orbiliales</taxon>
        <taxon>Orbiliaceae</taxon>
        <taxon>Orbilia</taxon>
    </lineage>
</organism>
<evidence type="ECO:0000313" key="4">
    <source>
        <dbReference type="EMBL" id="KAK6537101.1"/>
    </source>
</evidence>
<feature type="chain" id="PRO_5043485797" evidence="1">
    <location>
        <begin position="28"/>
        <end position="596"/>
    </location>
</feature>
<reference evidence="4 5" key="1">
    <citation type="submission" date="2019-10" db="EMBL/GenBank/DDBJ databases">
        <authorList>
            <person name="Palmer J.M."/>
        </authorList>
    </citation>
    <scope>NUCLEOTIDE SEQUENCE [LARGE SCALE GENOMIC DNA]</scope>
    <source>
        <strain evidence="4 5">TWF694</strain>
    </source>
</reference>
<sequence>MRSKLPAATAALLGVASVTAAPAGCNADNVLREFRGKAALASSFCSSYTASPATLGQPYPTWIAKSYTTSTSRLSSACSCLTTATATVTSTSKPQTTSSTVSWGSYMPPNPTTTSSISISAANPLPTVTGAPLLLNTAAVSDSIPPAPTKQVYFGNLGSDGSTAVVANVAYKALGDSPLVNLDDLISGLNGFPTCRDDTITLEFIATPNRDLAVSKWANKFILVTSGGNYCGDAGEHNFYKVDSVSPIGASSVTLSVVKSDIKDSLESFDLSYGTFNVNGVAPGIIKRNLEKRDSISAASIWSQIISVLKNGASVSTTTPQFTYSLYESNLFQVNVNGFSGSVGCEDCGISGAVQLFGEVNFDIKNLLATGVIVGFDLIKPTFNLSMSVTWDIEYSNNIEVPLFTIVPWSIEIPKILTILPSASLIAAVDLDIKSAFQVEDLGFHGNWDTLSIGYNLLTKLPTFSGNIIPQISYLTPRFNNGISLYGQQSADVTVWLGPRVGLDVDILSGAASGHADITLQFPAIHVAAEEQSQSECPDASGTDMCVGVFADARIIGTASASADLVGLVDANIEHELFNYNLGTIVNTNFDVKLPL</sequence>
<dbReference type="InterPro" id="IPR054293">
    <property type="entry name" value="DUF7029"/>
</dbReference>
<evidence type="ECO:0000313" key="5">
    <source>
        <dbReference type="Proteomes" id="UP001365542"/>
    </source>
</evidence>
<dbReference type="AlphaFoldDB" id="A0AAV9X627"/>